<geneLocation type="plasmid" evidence="1 2">
    <name>pBM700</name>
</geneLocation>
<keyword evidence="2" id="KW-1185">Reference proteome</keyword>
<dbReference type="InterPro" id="IPR043519">
    <property type="entry name" value="NT_sf"/>
</dbReference>
<dbReference type="EMBL" id="CP001990">
    <property type="protein sequence ID" value="ADE72647.1"/>
    <property type="molecule type" value="Genomic_DNA"/>
</dbReference>
<name>D5E4C2_PRIM1</name>
<dbReference type="AlphaFoldDB" id="D5E4C2"/>
<dbReference type="SUPFAM" id="SSF81301">
    <property type="entry name" value="Nucleotidyltransferase"/>
    <property type="match status" value="1"/>
</dbReference>
<dbReference type="InterPro" id="IPR007344">
    <property type="entry name" value="GrpB/CoaE"/>
</dbReference>
<dbReference type="Proteomes" id="UP000000935">
    <property type="component" value="Plasmid pBM700"/>
</dbReference>
<dbReference type="PANTHER" id="PTHR34822">
    <property type="entry name" value="GRPB DOMAIN PROTEIN (AFU_ORTHOLOGUE AFUA_1G01530)"/>
    <property type="match status" value="1"/>
</dbReference>
<proteinExistence type="predicted"/>
<organism evidence="1 2">
    <name type="scientific">Priestia megaterium (strain ATCC 12872 / QMB1551)</name>
    <name type="common">Bacillus megaterium</name>
    <dbReference type="NCBI Taxonomy" id="545693"/>
    <lineage>
        <taxon>Bacteria</taxon>
        <taxon>Bacillati</taxon>
        <taxon>Bacillota</taxon>
        <taxon>Bacilli</taxon>
        <taxon>Bacillales</taxon>
        <taxon>Bacillaceae</taxon>
        <taxon>Priestia</taxon>
    </lineage>
</organism>
<keyword evidence="1" id="KW-0614">Plasmid</keyword>
<dbReference type="PANTHER" id="PTHR34822:SF1">
    <property type="entry name" value="GRPB FAMILY PROTEIN"/>
    <property type="match status" value="1"/>
</dbReference>
<sequence>MDKQIIIENYTSDWALSFHEEKKLLKDIISDIAISIEHIGSTSVKGLGAKPIIDIMIGVYKLEKVGGFIEPLSNIGYEHVFHKEFPNRRFFRKGLWRAGTHHLHIYKYESEEWNRNILFRDYLRKHPDVRNQYKQLKIELAQKYSCDRVGYTEAKAPFITDVIQKAKGETKGR</sequence>
<dbReference type="Gene3D" id="3.30.460.10">
    <property type="entry name" value="Beta Polymerase, domain 2"/>
    <property type="match status" value="1"/>
</dbReference>
<evidence type="ECO:0000313" key="2">
    <source>
        <dbReference type="Proteomes" id="UP000000935"/>
    </source>
</evidence>
<dbReference type="RefSeq" id="WP_013060035.1">
    <property type="nucleotide sequence ID" value="NC_014023.1"/>
</dbReference>
<dbReference type="HOGENOM" id="CLU_086407_4_1_9"/>
<evidence type="ECO:0000313" key="1">
    <source>
        <dbReference type="EMBL" id="ADE72647.1"/>
    </source>
</evidence>
<dbReference type="Pfam" id="PF04229">
    <property type="entry name" value="GrpB"/>
    <property type="match status" value="1"/>
</dbReference>
<evidence type="ECO:0008006" key="3">
    <source>
        <dbReference type="Google" id="ProtNLM"/>
    </source>
</evidence>
<accession>D5E4C2</accession>
<protein>
    <recommendedName>
        <fullName evidence="3">GrpB family protein</fullName>
    </recommendedName>
</protein>
<gene>
    <name evidence="1" type="ordered locus">BMQ_pBM70105</name>
</gene>
<dbReference type="KEGG" id="bmq:BMQ_pBM70105"/>
<reference evidence="1 2" key="1">
    <citation type="journal article" date="2011" name="J. Bacteriol.">
        <title>Genome sequences of the biotechnologically important Bacillus megaterium strains QM B1551 and DSM319.</title>
        <authorList>
            <person name="Eppinger M."/>
            <person name="Bunk B."/>
            <person name="Johns M.A."/>
            <person name="Edirisinghe J.N."/>
            <person name="Kutumbaka K.K."/>
            <person name="Koenig S.S."/>
            <person name="Huot Creasy H."/>
            <person name="Rosovitz M.J."/>
            <person name="Riley D.R."/>
            <person name="Daugherty S."/>
            <person name="Martin M."/>
            <person name="Elbourne L.D."/>
            <person name="Paulsen I."/>
            <person name="Biedendieck R."/>
            <person name="Braun C."/>
            <person name="Grayburn S."/>
            <person name="Dhingra S."/>
            <person name="Lukyanchuk V."/>
            <person name="Ball B."/>
            <person name="Ul-Qamar R."/>
            <person name="Seibel J."/>
            <person name="Bremer E."/>
            <person name="Jahn D."/>
            <person name="Ravel J."/>
            <person name="Vary P.S."/>
        </authorList>
    </citation>
    <scope>NUCLEOTIDE SEQUENCE [LARGE SCALE GENOMIC DNA]</scope>
    <source>
        <strain evidence="2">ATCC 12872 / QMB1551</strain>
        <plasmid evidence="1">pBM700</plasmid>
    </source>
</reference>